<name>A0AAE0VRC5_9BIVA</name>
<proteinExistence type="predicted"/>
<feature type="non-terminal residue" evidence="1">
    <location>
        <position position="1"/>
    </location>
</feature>
<evidence type="ECO:0000313" key="1">
    <source>
        <dbReference type="EMBL" id="KAK3587354.1"/>
    </source>
</evidence>
<dbReference type="EMBL" id="JAEAOA010002135">
    <property type="protein sequence ID" value="KAK3587354.1"/>
    <property type="molecule type" value="Genomic_DNA"/>
</dbReference>
<accession>A0AAE0VRC5</accession>
<keyword evidence="2" id="KW-1185">Reference proteome</keyword>
<sequence>EYEYLLESVGKLTEFRKARKVTTGKMMSAFILDSLEPKDKKQGTGGAIYKKELALFQDLMSRTFYDLMIVSIPGDIQYAIDVQYTTDIQYR</sequence>
<evidence type="ECO:0000313" key="2">
    <source>
        <dbReference type="Proteomes" id="UP001195483"/>
    </source>
</evidence>
<reference evidence="1" key="3">
    <citation type="submission" date="2023-05" db="EMBL/GenBank/DDBJ databases">
        <authorList>
            <person name="Smith C.H."/>
        </authorList>
    </citation>
    <scope>NUCLEOTIDE SEQUENCE</scope>
    <source>
        <strain evidence="1">CHS0354</strain>
        <tissue evidence="1">Mantle</tissue>
    </source>
</reference>
<dbReference type="Proteomes" id="UP001195483">
    <property type="component" value="Unassembled WGS sequence"/>
</dbReference>
<reference evidence="1" key="1">
    <citation type="journal article" date="2021" name="Genome Biol. Evol.">
        <title>A High-Quality Reference Genome for a Parasitic Bivalve with Doubly Uniparental Inheritance (Bivalvia: Unionida).</title>
        <authorList>
            <person name="Smith C.H."/>
        </authorList>
    </citation>
    <scope>NUCLEOTIDE SEQUENCE</scope>
    <source>
        <strain evidence="1">CHS0354</strain>
    </source>
</reference>
<organism evidence="1 2">
    <name type="scientific">Potamilus streckersoni</name>
    <dbReference type="NCBI Taxonomy" id="2493646"/>
    <lineage>
        <taxon>Eukaryota</taxon>
        <taxon>Metazoa</taxon>
        <taxon>Spiralia</taxon>
        <taxon>Lophotrochozoa</taxon>
        <taxon>Mollusca</taxon>
        <taxon>Bivalvia</taxon>
        <taxon>Autobranchia</taxon>
        <taxon>Heteroconchia</taxon>
        <taxon>Palaeoheterodonta</taxon>
        <taxon>Unionida</taxon>
        <taxon>Unionoidea</taxon>
        <taxon>Unionidae</taxon>
        <taxon>Ambleminae</taxon>
        <taxon>Lampsilini</taxon>
        <taxon>Potamilus</taxon>
    </lineage>
</organism>
<feature type="non-terminal residue" evidence="1">
    <location>
        <position position="91"/>
    </location>
</feature>
<comment type="caution">
    <text evidence="1">The sequence shown here is derived from an EMBL/GenBank/DDBJ whole genome shotgun (WGS) entry which is preliminary data.</text>
</comment>
<protein>
    <submittedName>
        <fullName evidence="1">Uncharacterized protein</fullName>
    </submittedName>
</protein>
<gene>
    <name evidence="1" type="ORF">CHS0354_036522</name>
</gene>
<dbReference type="AlphaFoldDB" id="A0AAE0VRC5"/>
<reference evidence="1" key="2">
    <citation type="journal article" date="2021" name="Genome Biol. Evol.">
        <title>Developing a high-quality reference genome for a parasitic bivalve with doubly uniparental inheritance (Bivalvia: Unionida).</title>
        <authorList>
            <person name="Smith C.H."/>
        </authorList>
    </citation>
    <scope>NUCLEOTIDE SEQUENCE</scope>
    <source>
        <strain evidence="1">CHS0354</strain>
        <tissue evidence="1">Mantle</tissue>
    </source>
</reference>